<dbReference type="InterPro" id="IPR036390">
    <property type="entry name" value="WH_DNA-bd_sf"/>
</dbReference>
<gene>
    <name evidence="9" type="ORF">GCM10010249_06820</name>
</gene>
<dbReference type="SUPFAM" id="SSF46689">
    <property type="entry name" value="Homeodomain-like"/>
    <property type="match status" value="1"/>
</dbReference>
<dbReference type="GO" id="GO:0003700">
    <property type="term" value="F:DNA-binding transcription factor activity"/>
    <property type="evidence" value="ECO:0007669"/>
    <property type="project" value="InterPro"/>
</dbReference>
<protein>
    <submittedName>
        <fullName evidence="9">GntR family transcriptional regulator</fullName>
    </submittedName>
</protein>
<dbReference type="Proteomes" id="UP000654123">
    <property type="component" value="Unassembled WGS sequence"/>
</dbReference>
<dbReference type="InterPro" id="IPR036388">
    <property type="entry name" value="WH-like_DNA-bd_sf"/>
</dbReference>
<feature type="domain" description="HTH gntR-type" evidence="7">
    <location>
        <begin position="7"/>
        <end position="75"/>
    </location>
</feature>
<dbReference type="CDD" id="cd07377">
    <property type="entry name" value="WHTH_GntR"/>
    <property type="match status" value="1"/>
</dbReference>
<evidence type="ECO:0000259" key="8">
    <source>
        <dbReference type="PROSITE" id="PS50977"/>
    </source>
</evidence>
<dbReference type="PANTHER" id="PTHR46577:SF1">
    <property type="entry name" value="HTH-TYPE TRANSCRIPTIONAL REGULATORY PROTEIN GABR"/>
    <property type="match status" value="1"/>
</dbReference>
<keyword evidence="4" id="KW-0804">Transcription</keyword>
<name>A0A918EHT0_9ACTN</name>
<keyword evidence="2" id="KW-0805">Transcription regulation</keyword>
<evidence type="ECO:0000256" key="6">
    <source>
        <dbReference type="SAM" id="MobiDB-lite"/>
    </source>
</evidence>
<reference evidence="9" key="1">
    <citation type="journal article" date="2014" name="Int. J. Syst. Evol. Microbiol.">
        <title>Complete genome sequence of Corynebacterium casei LMG S-19264T (=DSM 44701T), isolated from a smear-ripened cheese.</title>
        <authorList>
            <consortium name="US DOE Joint Genome Institute (JGI-PGF)"/>
            <person name="Walter F."/>
            <person name="Albersmeier A."/>
            <person name="Kalinowski J."/>
            <person name="Ruckert C."/>
        </authorList>
    </citation>
    <scope>NUCLEOTIDE SEQUENCE</scope>
    <source>
        <strain evidence="9">JCM 4335</strain>
    </source>
</reference>
<evidence type="ECO:0000259" key="7">
    <source>
        <dbReference type="PROSITE" id="PS50949"/>
    </source>
</evidence>
<evidence type="ECO:0000256" key="5">
    <source>
        <dbReference type="PROSITE-ProRule" id="PRU00335"/>
    </source>
</evidence>
<keyword evidence="10" id="KW-1185">Reference proteome</keyword>
<comment type="caution">
    <text evidence="9">The sequence shown here is derived from an EMBL/GenBank/DDBJ whole genome shotgun (WGS) entry which is preliminary data.</text>
</comment>
<dbReference type="Gene3D" id="1.10.10.60">
    <property type="entry name" value="Homeodomain-like"/>
    <property type="match status" value="1"/>
</dbReference>
<organism evidence="9 10">
    <name type="scientific">Streptomyces roseolilacinus</name>
    <dbReference type="NCBI Taxonomy" id="66904"/>
    <lineage>
        <taxon>Bacteria</taxon>
        <taxon>Bacillati</taxon>
        <taxon>Actinomycetota</taxon>
        <taxon>Actinomycetes</taxon>
        <taxon>Kitasatosporales</taxon>
        <taxon>Streptomycetaceae</taxon>
        <taxon>Streptomyces</taxon>
    </lineage>
</organism>
<dbReference type="InterPro" id="IPR001647">
    <property type="entry name" value="HTH_TetR"/>
</dbReference>
<sequence>MPDETTEPPYRRIAADIRRRIAEGELVPGDRVPSTRKLAEQWGVALATATKALTELRLEGYVETRPRAGTVVAPRRRAAPEPPAAHRRPDGAGEADLTRERVVRAAIEIADTEGLAALSMRGVAARLGVAAMSPYRHVGGKGRLVSLMADAAYGELGYPDPPPPGWRARLELGARTLWRLHRRHPWLAHVSPLTRPLVLPNVLVHGEWLLAALEDRGLDAVTRMDVQLLVFTHVQGVAVTLEREAQAEAATGKTDDEWMDTQRSALGALAASGRYPSFARTLGALENGEYDLDLDALFDLGLTALLDGLAPRMERAARR</sequence>
<evidence type="ECO:0000313" key="9">
    <source>
        <dbReference type="EMBL" id="GGP91435.1"/>
    </source>
</evidence>
<dbReference type="SUPFAM" id="SSF46785">
    <property type="entry name" value="Winged helix' DNA-binding domain"/>
    <property type="match status" value="1"/>
</dbReference>
<dbReference type="RefSeq" id="WP_189529686.1">
    <property type="nucleotide sequence ID" value="NZ_BMSV01000001.1"/>
</dbReference>
<dbReference type="InterPro" id="IPR036271">
    <property type="entry name" value="Tet_transcr_reg_TetR-rel_C_sf"/>
</dbReference>
<keyword evidence="3 5" id="KW-0238">DNA-binding</keyword>
<accession>A0A918EHT0</accession>
<feature type="domain" description="HTH tetR-type" evidence="8">
    <location>
        <begin position="96"/>
        <end position="156"/>
    </location>
</feature>
<dbReference type="PROSITE" id="PS50977">
    <property type="entry name" value="HTH_TETR_2"/>
    <property type="match status" value="1"/>
</dbReference>
<evidence type="ECO:0000313" key="10">
    <source>
        <dbReference type="Proteomes" id="UP000654123"/>
    </source>
</evidence>
<dbReference type="Pfam" id="PF00392">
    <property type="entry name" value="GntR"/>
    <property type="match status" value="1"/>
</dbReference>
<dbReference type="PROSITE" id="PS50949">
    <property type="entry name" value="HTH_GNTR"/>
    <property type="match status" value="1"/>
</dbReference>
<evidence type="ECO:0000256" key="2">
    <source>
        <dbReference type="ARBA" id="ARBA00023015"/>
    </source>
</evidence>
<dbReference type="AlphaFoldDB" id="A0A918EHT0"/>
<dbReference type="InterPro" id="IPR000524">
    <property type="entry name" value="Tscrpt_reg_HTH_GntR"/>
</dbReference>
<dbReference type="InterPro" id="IPR004111">
    <property type="entry name" value="Repressor_TetR_C"/>
</dbReference>
<feature type="region of interest" description="Disordered" evidence="6">
    <location>
        <begin position="75"/>
        <end position="95"/>
    </location>
</feature>
<dbReference type="EMBL" id="BMSV01000001">
    <property type="protein sequence ID" value="GGP91435.1"/>
    <property type="molecule type" value="Genomic_DNA"/>
</dbReference>
<dbReference type="GO" id="GO:0003677">
    <property type="term" value="F:DNA binding"/>
    <property type="evidence" value="ECO:0007669"/>
    <property type="project" value="UniProtKB-UniRule"/>
</dbReference>
<dbReference type="GO" id="GO:0045892">
    <property type="term" value="P:negative regulation of DNA-templated transcription"/>
    <property type="evidence" value="ECO:0007669"/>
    <property type="project" value="InterPro"/>
</dbReference>
<evidence type="ECO:0000256" key="4">
    <source>
        <dbReference type="ARBA" id="ARBA00023163"/>
    </source>
</evidence>
<evidence type="ECO:0000256" key="3">
    <source>
        <dbReference type="ARBA" id="ARBA00023125"/>
    </source>
</evidence>
<dbReference type="SMART" id="SM00345">
    <property type="entry name" value="HTH_GNTR"/>
    <property type="match status" value="1"/>
</dbReference>
<evidence type="ECO:0000256" key="1">
    <source>
        <dbReference type="ARBA" id="ARBA00022898"/>
    </source>
</evidence>
<dbReference type="Pfam" id="PF02909">
    <property type="entry name" value="TetR_C_1"/>
    <property type="match status" value="1"/>
</dbReference>
<reference evidence="9" key="2">
    <citation type="submission" date="2020-09" db="EMBL/GenBank/DDBJ databases">
        <authorList>
            <person name="Sun Q."/>
            <person name="Ohkuma M."/>
        </authorList>
    </citation>
    <scope>NUCLEOTIDE SEQUENCE</scope>
    <source>
        <strain evidence="9">JCM 4335</strain>
    </source>
</reference>
<dbReference type="PANTHER" id="PTHR46577">
    <property type="entry name" value="HTH-TYPE TRANSCRIPTIONAL REGULATORY PROTEIN GABR"/>
    <property type="match status" value="1"/>
</dbReference>
<dbReference type="InterPro" id="IPR051446">
    <property type="entry name" value="HTH_trans_reg/aminotransferase"/>
</dbReference>
<dbReference type="SUPFAM" id="SSF48498">
    <property type="entry name" value="Tetracyclin repressor-like, C-terminal domain"/>
    <property type="match status" value="1"/>
</dbReference>
<keyword evidence="1" id="KW-0663">Pyridoxal phosphate</keyword>
<dbReference type="Gene3D" id="1.10.357.10">
    <property type="entry name" value="Tetracycline Repressor, domain 2"/>
    <property type="match status" value="1"/>
</dbReference>
<dbReference type="InterPro" id="IPR009057">
    <property type="entry name" value="Homeodomain-like_sf"/>
</dbReference>
<dbReference type="Gene3D" id="1.10.10.10">
    <property type="entry name" value="Winged helix-like DNA-binding domain superfamily/Winged helix DNA-binding domain"/>
    <property type="match status" value="1"/>
</dbReference>
<proteinExistence type="predicted"/>
<feature type="DNA-binding region" description="H-T-H motif" evidence="5">
    <location>
        <begin position="119"/>
        <end position="138"/>
    </location>
</feature>